<evidence type="ECO:0000256" key="4">
    <source>
        <dbReference type="ARBA" id="ARBA00022448"/>
    </source>
</evidence>
<dbReference type="RefSeq" id="WP_016474316.1">
    <property type="nucleotide sequence ID" value="NZ_KE150480.1"/>
</dbReference>
<dbReference type="Gene3D" id="1.10.3720.10">
    <property type="entry name" value="MetI-like"/>
    <property type="match status" value="1"/>
</dbReference>
<keyword evidence="8 10" id="KW-1133">Transmembrane helix</keyword>
<dbReference type="GO" id="GO:0043190">
    <property type="term" value="C:ATP-binding cassette (ABC) transporter complex"/>
    <property type="evidence" value="ECO:0007669"/>
    <property type="project" value="InterPro"/>
</dbReference>
<evidence type="ECO:0000256" key="2">
    <source>
        <dbReference type="ARBA" id="ARBA00004429"/>
    </source>
</evidence>
<evidence type="ECO:0000256" key="6">
    <source>
        <dbReference type="ARBA" id="ARBA00022692"/>
    </source>
</evidence>
<evidence type="ECO:0000313" key="12">
    <source>
        <dbReference type="EMBL" id="EPD99550.1"/>
    </source>
</evidence>
<dbReference type="SUPFAM" id="SSF161098">
    <property type="entry name" value="MetI-like"/>
    <property type="match status" value="1"/>
</dbReference>
<dbReference type="InterPro" id="IPR000515">
    <property type="entry name" value="MetI-like"/>
</dbReference>
<comment type="subcellular location">
    <subcellularLocation>
        <location evidence="2">Cell inner membrane</location>
        <topology evidence="2">Multi-pass membrane protein</topology>
    </subcellularLocation>
    <subcellularLocation>
        <location evidence="10">Cell membrane</location>
        <topology evidence="10">Multi-pass membrane protein</topology>
    </subcellularLocation>
</comment>
<accession>S3BJJ8</accession>
<dbReference type="GO" id="GO:0022857">
    <property type="term" value="F:transmembrane transporter activity"/>
    <property type="evidence" value="ECO:0007669"/>
    <property type="project" value="InterPro"/>
</dbReference>
<keyword evidence="13" id="KW-1185">Reference proteome</keyword>
<name>S3BJJ8_9BURK</name>
<dbReference type="InterPro" id="IPR043429">
    <property type="entry name" value="ArtM/GltK/GlnP/TcyL/YhdX-like"/>
</dbReference>
<dbReference type="PATRIC" id="fig|1203554.3.peg.1029"/>
<dbReference type="Pfam" id="PF00528">
    <property type="entry name" value="BPD_transp_1"/>
    <property type="match status" value="1"/>
</dbReference>
<proteinExistence type="inferred from homology"/>
<keyword evidence="5" id="KW-1003">Cell membrane</keyword>
<dbReference type="GO" id="GO:0006865">
    <property type="term" value="P:amino acid transport"/>
    <property type="evidence" value="ECO:0007669"/>
    <property type="project" value="UniProtKB-KW"/>
</dbReference>
<protein>
    <submittedName>
        <fullName evidence="12">His/Glu/Gln/Arg/opine family amino ABC transporter, permease, 3-TM region</fullName>
    </submittedName>
</protein>
<comment type="caution">
    <text evidence="12">The sequence shown here is derived from an EMBL/GenBank/DDBJ whole genome shotgun (WGS) entry which is preliminary data.</text>
</comment>
<dbReference type="EMBL" id="ATCF01000015">
    <property type="protein sequence ID" value="EPD99550.1"/>
    <property type="molecule type" value="Genomic_DNA"/>
</dbReference>
<comment type="function">
    <text evidence="1">Part of the binding-protein-dependent transport system for glutamine; probably responsible for the translocation of the substrate across the membrane.</text>
</comment>
<feature type="transmembrane region" description="Helical" evidence="10">
    <location>
        <begin position="83"/>
        <end position="108"/>
    </location>
</feature>
<dbReference type="AlphaFoldDB" id="S3BJJ8"/>
<dbReference type="STRING" id="1203554.HMPREF1476_01006"/>
<organism evidence="12 13">
    <name type="scientific">Sutterella wadsworthensis HGA0223</name>
    <dbReference type="NCBI Taxonomy" id="1203554"/>
    <lineage>
        <taxon>Bacteria</taxon>
        <taxon>Pseudomonadati</taxon>
        <taxon>Pseudomonadota</taxon>
        <taxon>Betaproteobacteria</taxon>
        <taxon>Burkholderiales</taxon>
        <taxon>Sutterellaceae</taxon>
        <taxon>Sutterella</taxon>
    </lineage>
</organism>
<gene>
    <name evidence="12" type="ORF">HMPREF1476_01006</name>
</gene>
<dbReference type="PANTHER" id="PTHR30614">
    <property type="entry name" value="MEMBRANE COMPONENT OF AMINO ACID ABC TRANSPORTER"/>
    <property type="match status" value="1"/>
</dbReference>
<evidence type="ECO:0000256" key="7">
    <source>
        <dbReference type="ARBA" id="ARBA00022970"/>
    </source>
</evidence>
<keyword evidence="6 10" id="KW-0812">Transmembrane</keyword>
<keyword evidence="7" id="KW-0029">Amino-acid transport</keyword>
<feature type="domain" description="ABC transmembrane type-1" evidence="11">
    <location>
        <begin position="84"/>
        <end position="272"/>
    </location>
</feature>
<dbReference type="NCBIfam" id="TIGR01726">
    <property type="entry name" value="HEQRo_perm_3TM"/>
    <property type="match status" value="1"/>
</dbReference>
<dbReference type="eggNOG" id="COG0765">
    <property type="taxonomic scope" value="Bacteria"/>
</dbReference>
<dbReference type="PROSITE" id="PS50928">
    <property type="entry name" value="ABC_TM1"/>
    <property type="match status" value="1"/>
</dbReference>
<feature type="transmembrane region" description="Helical" evidence="10">
    <location>
        <begin position="120"/>
        <end position="141"/>
    </location>
</feature>
<evidence type="ECO:0000256" key="8">
    <source>
        <dbReference type="ARBA" id="ARBA00022989"/>
    </source>
</evidence>
<reference evidence="12 13" key="1">
    <citation type="submission" date="2013-04" db="EMBL/GenBank/DDBJ databases">
        <title>The Genome Sequence of Sutterella wadsworthensis HGA0223.</title>
        <authorList>
            <consortium name="The Broad Institute Genomics Platform"/>
            <person name="Earl A."/>
            <person name="Ward D."/>
            <person name="Feldgarden M."/>
            <person name="Gevers D."/>
            <person name="Schmidt T.M."/>
            <person name="Dover J."/>
            <person name="Dai D."/>
            <person name="Walker B."/>
            <person name="Young S."/>
            <person name="Zeng Q."/>
            <person name="Gargeya S."/>
            <person name="Fitzgerald M."/>
            <person name="Haas B."/>
            <person name="Abouelleil A."/>
            <person name="Allen A.W."/>
            <person name="Alvarado L."/>
            <person name="Arachchi H.M."/>
            <person name="Berlin A.M."/>
            <person name="Chapman S.B."/>
            <person name="Gainer-Dewar J."/>
            <person name="Goldberg J."/>
            <person name="Griggs A."/>
            <person name="Gujja S."/>
            <person name="Hansen M."/>
            <person name="Howarth C."/>
            <person name="Imamovic A."/>
            <person name="Ireland A."/>
            <person name="Larimer J."/>
            <person name="McCowan C."/>
            <person name="Murphy C."/>
            <person name="Pearson M."/>
            <person name="Poon T.W."/>
            <person name="Priest M."/>
            <person name="Roberts A."/>
            <person name="Saif S."/>
            <person name="Shea T."/>
            <person name="Sisk P."/>
            <person name="Sykes S."/>
            <person name="Wortman J."/>
            <person name="Nusbaum C."/>
            <person name="Birren B."/>
        </authorList>
    </citation>
    <scope>NUCLEOTIDE SEQUENCE [LARGE SCALE GENOMIC DNA]</scope>
    <source>
        <strain evidence="12 13">HGA0223</strain>
    </source>
</reference>
<dbReference type="CDD" id="cd06261">
    <property type="entry name" value="TM_PBP2"/>
    <property type="match status" value="1"/>
</dbReference>
<comment type="similarity">
    <text evidence="3">Belongs to the binding-protein-dependent transport system permease family. HisMQ subfamily.</text>
</comment>
<feature type="transmembrane region" description="Helical" evidence="10">
    <location>
        <begin position="153"/>
        <end position="172"/>
    </location>
</feature>
<evidence type="ECO:0000259" key="11">
    <source>
        <dbReference type="PROSITE" id="PS50928"/>
    </source>
</evidence>
<sequence length="283" mass="31633">MGAERTRSGFNARCLWSWLLADEDEQSGQSDASDVRRHPWKEAASFVAAAALVVAFFWYSLAQIDYRPDFSFLPDFRIRIWDGFLLTIGVSAAAMVLSLLLGILSAAAKLSRVLLFRDLSSLYVVFIRGTPLIMQIYLFFYLVGTAWGVDDRFWAGVIILSVFEGAYISEIIRGSYLSIDPAQIESAKAVGFTRLQQLRFVIVPQMAARTLPALAGQFASVIKDSSLLSMISVVELTQAMREVSAVNLKLVECYLFLGVLYLILTLPVALVSRLLEKRFRYEG</sequence>
<feature type="transmembrane region" description="Helical" evidence="10">
    <location>
        <begin position="254"/>
        <end position="275"/>
    </location>
</feature>
<evidence type="ECO:0000256" key="10">
    <source>
        <dbReference type="RuleBase" id="RU363032"/>
    </source>
</evidence>
<evidence type="ECO:0000256" key="9">
    <source>
        <dbReference type="ARBA" id="ARBA00023136"/>
    </source>
</evidence>
<evidence type="ECO:0000256" key="3">
    <source>
        <dbReference type="ARBA" id="ARBA00010072"/>
    </source>
</evidence>
<keyword evidence="9 10" id="KW-0472">Membrane</keyword>
<dbReference type="PANTHER" id="PTHR30614:SF20">
    <property type="entry name" value="GLUTAMINE TRANSPORT SYSTEM PERMEASE PROTEIN GLNP"/>
    <property type="match status" value="1"/>
</dbReference>
<evidence type="ECO:0000256" key="1">
    <source>
        <dbReference type="ARBA" id="ARBA00003159"/>
    </source>
</evidence>
<dbReference type="InterPro" id="IPR010065">
    <property type="entry name" value="AA_ABC_transptr_permease_3TM"/>
</dbReference>
<dbReference type="Proteomes" id="UP000014400">
    <property type="component" value="Unassembled WGS sequence"/>
</dbReference>
<dbReference type="HOGENOM" id="CLU_019602_1_1_4"/>
<keyword evidence="4 10" id="KW-0813">Transport</keyword>
<feature type="transmembrane region" description="Helical" evidence="10">
    <location>
        <begin position="43"/>
        <end position="62"/>
    </location>
</feature>
<evidence type="ECO:0000256" key="5">
    <source>
        <dbReference type="ARBA" id="ARBA00022475"/>
    </source>
</evidence>
<evidence type="ECO:0000313" key="13">
    <source>
        <dbReference type="Proteomes" id="UP000014400"/>
    </source>
</evidence>
<dbReference type="InterPro" id="IPR035906">
    <property type="entry name" value="MetI-like_sf"/>
</dbReference>